<name>A0A0A9HML7_ARUDO</name>
<sequence>MPIILQLKHLSTRTITQHLLTNEIQRSSLTFNAQKKNNSNSCW</sequence>
<reference evidence="1" key="1">
    <citation type="submission" date="2014-09" db="EMBL/GenBank/DDBJ databases">
        <authorList>
            <person name="Magalhaes I.L.F."/>
            <person name="Oliveira U."/>
            <person name="Santos F.R."/>
            <person name="Vidigal T.H.D.A."/>
            <person name="Brescovit A.D."/>
            <person name="Santos A.J."/>
        </authorList>
    </citation>
    <scope>NUCLEOTIDE SEQUENCE</scope>
    <source>
        <tissue evidence="1">Shoot tissue taken approximately 20 cm above the soil surface</tissue>
    </source>
</reference>
<accession>A0A0A9HML7</accession>
<evidence type="ECO:0000313" key="1">
    <source>
        <dbReference type="EMBL" id="JAE37084.1"/>
    </source>
</evidence>
<reference evidence="1" key="2">
    <citation type="journal article" date="2015" name="Data Brief">
        <title>Shoot transcriptome of the giant reed, Arundo donax.</title>
        <authorList>
            <person name="Barrero R.A."/>
            <person name="Guerrero F.D."/>
            <person name="Moolhuijzen P."/>
            <person name="Goolsby J.A."/>
            <person name="Tidwell J."/>
            <person name="Bellgard S.E."/>
            <person name="Bellgard M.I."/>
        </authorList>
    </citation>
    <scope>NUCLEOTIDE SEQUENCE</scope>
    <source>
        <tissue evidence="1">Shoot tissue taken approximately 20 cm above the soil surface</tissue>
    </source>
</reference>
<protein>
    <submittedName>
        <fullName evidence="1">Uncharacterized protein</fullName>
    </submittedName>
</protein>
<organism evidence="1">
    <name type="scientific">Arundo donax</name>
    <name type="common">Giant reed</name>
    <name type="synonym">Donax arundinaceus</name>
    <dbReference type="NCBI Taxonomy" id="35708"/>
    <lineage>
        <taxon>Eukaryota</taxon>
        <taxon>Viridiplantae</taxon>
        <taxon>Streptophyta</taxon>
        <taxon>Embryophyta</taxon>
        <taxon>Tracheophyta</taxon>
        <taxon>Spermatophyta</taxon>
        <taxon>Magnoliopsida</taxon>
        <taxon>Liliopsida</taxon>
        <taxon>Poales</taxon>
        <taxon>Poaceae</taxon>
        <taxon>PACMAD clade</taxon>
        <taxon>Arundinoideae</taxon>
        <taxon>Arundineae</taxon>
        <taxon>Arundo</taxon>
    </lineage>
</organism>
<dbReference type="AlphaFoldDB" id="A0A0A9HML7"/>
<proteinExistence type="predicted"/>
<dbReference type="EMBL" id="GBRH01160812">
    <property type="protein sequence ID" value="JAE37084.1"/>
    <property type="molecule type" value="Transcribed_RNA"/>
</dbReference>